<reference evidence="2" key="1">
    <citation type="journal article" date="2010" name="BMC Genomics">
        <title>Clostridium sticklandii, a specialist in amino acid degradation:revisiting its metabolism through its genome sequence.</title>
        <authorList>
            <person name="Fonknechten N."/>
            <person name="Chaussonnerie S."/>
            <person name="Tricot S."/>
            <person name="Lajus A."/>
            <person name="Andreesen J.R."/>
            <person name="Perchat N."/>
            <person name="Pelletier E."/>
            <person name="Gouyvenoux M."/>
            <person name="Barbe V."/>
            <person name="Salanoubat M."/>
            <person name="Le Paslier D."/>
            <person name="Weissenbach J."/>
            <person name="Cohen G.N."/>
            <person name="Kreimeyer A."/>
        </authorList>
    </citation>
    <scope>NUCLEOTIDE SEQUENCE [LARGE SCALE GENOMIC DNA]</scope>
    <source>
        <strain evidence="2">ATCC 12662 / DSM 519 / JCM 1433 / CCUG 9281 / NCIMB 10654 / HF</strain>
    </source>
</reference>
<dbReference type="Proteomes" id="UP000007041">
    <property type="component" value="Chromosome"/>
</dbReference>
<keyword evidence="2" id="KW-1185">Reference proteome</keyword>
<dbReference type="HOGENOM" id="CLU_1966785_0_0_9"/>
<accession>E3PT23</accession>
<gene>
    <name evidence="1" type="ordered locus">CLOST_1907</name>
</gene>
<evidence type="ECO:0000313" key="2">
    <source>
        <dbReference type="Proteomes" id="UP000007041"/>
    </source>
</evidence>
<dbReference type="KEGG" id="cst:CLOST_1907"/>
<dbReference type="BioCyc" id="CSTI499177:GJE9-1966-MONOMER"/>
<sequence>MFIYIIPEFNTKKIITKFTKYNVKVLISYLPLNNAKMIKEMTPVIIVVNNNFFFPSTFGLKISIPSLKWRIEIYKPHPINTKNSTAYCAKGEFIKNCCTIIEIINTHTMQTYASLWIFLLTISILSS</sequence>
<dbReference type="EMBL" id="FP565809">
    <property type="protein sequence ID" value="CBH22027.1"/>
    <property type="molecule type" value="Genomic_DNA"/>
</dbReference>
<evidence type="ECO:0000313" key="1">
    <source>
        <dbReference type="EMBL" id="CBH22027.1"/>
    </source>
</evidence>
<proteinExistence type="predicted"/>
<organism evidence="1 2">
    <name type="scientific">Acetoanaerobium sticklandii (strain ATCC 12662 / DSM 519 / JCM 1433 / CCUG 9281 / NCIMB 10654 / HF)</name>
    <name type="common">Clostridium sticklandii</name>
    <dbReference type="NCBI Taxonomy" id="499177"/>
    <lineage>
        <taxon>Bacteria</taxon>
        <taxon>Bacillati</taxon>
        <taxon>Bacillota</taxon>
        <taxon>Clostridia</taxon>
        <taxon>Peptostreptococcales</taxon>
        <taxon>Filifactoraceae</taxon>
        <taxon>Acetoanaerobium</taxon>
    </lineage>
</organism>
<protein>
    <submittedName>
        <fullName evidence="1">Uncharacterized protein</fullName>
    </submittedName>
</protein>
<dbReference type="AlphaFoldDB" id="E3PT23"/>
<name>E3PT23_ACESD</name>